<evidence type="ECO:0000313" key="3">
    <source>
        <dbReference type="Proteomes" id="UP001066276"/>
    </source>
</evidence>
<accession>A0AAV7M5C1</accession>
<evidence type="ECO:0000313" key="2">
    <source>
        <dbReference type="EMBL" id="KAJ1098334.1"/>
    </source>
</evidence>
<name>A0AAV7M5C1_PLEWA</name>
<gene>
    <name evidence="2" type="ORF">NDU88_003449</name>
</gene>
<feature type="region of interest" description="Disordered" evidence="1">
    <location>
        <begin position="64"/>
        <end position="83"/>
    </location>
</feature>
<dbReference type="Proteomes" id="UP001066276">
    <property type="component" value="Chromosome 10"/>
</dbReference>
<sequence length="83" mass="9617">MRLANGSHRFLRVGNGLFASHFRFCTVANCDSARLRVAIVCYIWPIVTYIEVHELSETFNGRPRKIQTNHFDQNTRTNKEGHP</sequence>
<reference evidence="2" key="1">
    <citation type="journal article" date="2022" name="bioRxiv">
        <title>Sequencing and chromosome-scale assembly of the giantPleurodeles waltlgenome.</title>
        <authorList>
            <person name="Brown T."/>
            <person name="Elewa A."/>
            <person name="Iarovenko S."/>
            <person name="Subramanian E."/>
            <person name="Araus A.J."/>
            <person name="Petzold A."/>
            <person name="Susuki M."/>
            <person name="Suzuki K.-i.T."/>
            <person name="Hayashi T."/>
            <person name="Toyoda A."/>
            <person name="Oliveira C."/>
            <person name="Osipova E."/>
            <person name="Leigh N.D."/>
            <person name="Simon A."/>
            <person name="Yun M.H."/>
        </authorList>
    </citation>
    <scope>NUCLEOTIDE SEQUENCE</scope>
    <source>
        <strain evidence="2">20211129_DDA</strain>
        <tissue evidence="2">Liver</tissue>
    </source>
</reference>
<dbReference type="EMBL" id="JANPWB010000014">
    <property type="protein sequence ID" value="KAJ1098334.1"/>
    <property type="molecule type" value="Genomic_DNA"/>
</dbReference>
<comment type="caution">
    <text evidence="2">The sequence shown here is derived from an EMBL/GenBank/DDBJ whole genome shotgun (WGS) entry which is preliminary data.</text>
</comment>
<evidence type="ECO:0008006" key="4">
    <source>
        <dbReference type="Google" id="ProtNLM"/>
    </source>
</evidence>
<dbReference type="AlphaFoldDB" id="A0AAV7M5C1"/>
<proteinExistence type="predicted"/>
<organism evidence="2 3">
    <name type="scientific">Pleurodeles waltl</name>
    <name type="common">Iberian ribbed newt</name>
    <dbReference type="NCBI Taxonomy" id="8319"/>
    <lineage>
        <taxon>Eukaryota</taxon>
        <taxon>Metazoa</taxon>
        <taxon>Chordata</taxon>
        <taxon>Craniata</taxon>
        <taxon>Vertebrata</taxon>
        <taxon>Euteleostomi</taxon>
        <taxon>Amphibia</taxon>
        <taxon>Batrachia</taxon>
        <taxon>Caudata</taxon>
        <taxon>Salamandroidea</taxon>
        <taxon>Salamandridae</taxon>
        <taxon>Pleurodelinae</taxon>
        <taxon>Pleurodeles</taxon>
    </lineage>
</organism>
<keyword evidence="3" id="KW-1185">Reference proteome</keyword>
<protein>
    <recommendedName>
        <fullName evidence="4">Secreted protein</fullName>
    </recommendedName>
</protein>
<evidence type="ECO:0000256" key="1">
    <source>
        <dbReference type="SAM" id="MobiDB-lite"/>
    </source>
</evidence>